<dbReference type="PROSITE" id="PS50043">
    <property type="entry name" value="HTH_LUXR_2"/>
    <property type="match status" value="1"/>
</dbReference>
<protein>
    <submittedName>
        <fullName evidence="5">Helix-turn-helix transcriptional regulator</fullName>
    </submittedName>
</protein>
<evidence type="ECO:0000256" key="1">
    <source>
        <dbReference type="ARBA" id="ARBA00023015"/>
    </source>
</evidence>
<proteinExistence type="predicted"/>
<keyword evidence="2" id="KW-0238">DNA-binding</keyword>
<accession>A0A5M9Z9X4</accession>
<dbReference type="CDD" id="cd06170">
    <property type="entry name" value="LuxR_C_like"/>
    <property type="match status" value="1"/>
</dbReference>
<feature type="domain" description="HTH luxR-type" evidence="4">
    <location>
        <begin position="77"/>
        <end position="143"/>
    </location>
</feature>
<dbReference type="Proteomes" id="UP000326060">
    <property type="component" value="Unassembled WGS sequence"/>
</dbReference>
<dbReference type="GO" id="GO:0003677">
    <property type="term" value="F:DNA binding"/>
    <property type="evidence" value="ECO:0007669"/>
    <property type="project" value="UniProtKB-KW"/>
</dbReference>
<organism evidence="5 6">
    <name type="scientific">Bifidobacterium callitrichos</name>
    <dbReference type="NCBI Taxonomy" id="762209"/>
    <lineage>
        <taxon>Bacteria</taxon>
        <taxon>Bacillati</taxon>
        <taxon>Actinomycetota</taxon>
        <taxon>Actinomycetes</taxon>
        <taxon>Bifidobacteriales</taxon>
        <taxon>Bifidobacteriaceae</taxon>
        <taxon>Bifidobacterium</taxon>
    </lineage>
</organism>
<reference evidence="5 6" key="1">
    <citation type="journal article" date="2019" name="Syst. Appl. Microbiol.">
        <title>Characterization of Bifidobacterium species in feaces of the Egyptian fruit bat: Description of B. vespertilionis sp. nov. and B. rousetti sp. nov.</title>
        <authorList>
            <person name="Modesto M."/>
            <person name="Satti M."/>
            <person name="Watanabe K."/>
            <person name="Puglisi E."/>
            <person name="Morelli L."/>
            <person name="Huang C.-H."/>
            <person name="Liou J.-S."/>
            <person name="Miyashita M."/>
            <person name="Tamura T."/>
            <person name="Saito S."/>
            <person name="Mori K."/>
            <person name="Huang L."/>
            <person name="Sciavilla P."/>
            <person name="Sandri C."/>
            <person name="Spiezio C."/>
            <person name="Vitali F."/>
            <person name="Cavalieri D."/>
            <person name="Perpetuini G."/>
            <person name="Tofalo R."/>
            <person name="Bonetti A."/>
            <person name="Arita M."/>
            <person name="Mattarelli P."/>
        </authorList>
    </citation>
    <scope>NUCLEOTIDE SEQUENCE [LARGE SCALE GENOMIC DNA]</scope>
    <source>
        <strain evidence="5 6">RST27</strain>
    </source>
</reference>
<comment type="caution">
    <text evidence="5">The sequence shown here is derived from an EMBL/GenBank/DDBJ whole genome shotgun (WGS) entry which is preliminary data.</text>
</comment>
<dbReference type="SUPFAM" id="SSF46894">
    <property type="entry name" value="C-terminal effector domain of the bipartite response regulators"/>
    <property type="match status" value="1"/>
</dbReference>
<evidence type="ECO:0000256" key="3">
    <source>
        <dbReference type="ARBA" id="ARBA00023163"/>
    </source>
</evidence>
<dbReference type="GO" id="GO:0006355">
    <property type="term" value="P:regulation of DNA-templated transcription"/>
    <property type="evidence" value="ECO:0007669"/>
    <property type="project" value="InterPro"/>
</dbReference>
<dbReference type="PANTHER" id="PTHR44688:SF16">
    <property type="entry name" value="DNA-BINDING TRANSCRIPTIONAL ACTIVATOR DEVR_DOSR"/>
    <property type="match status" value="1"/>
</dbReference>
<sequence length="145" mass="15587">MVPIIRSCWRSVRSVPGRMRRKLSQAGAQGLAVKGNMTQMAVALHRVASGGTFSPVDGVDFPTASDAHVRLSEERPRQTGAGRLSVVERRILQLTSEGYSTEEIAGQLGIASAATVRSHTRNIREKLGARTLSHAVALWLLGDGD</sequence>
<evidence type="ECO:0000256" key="2">
    <source>
        <dbReference type="ARBA" id="ARBA00023125"/>
    </source>
</evidence>
<dbReference type="InterPro" id="IPR016032">
    <property type="entry name" value="Sig_transdc_resp-reg_C-effctor"/>
</dbReference>
<dbReference type="Gene3D" id="1.10.10.10">
    <property type="entry name" value="Winged helix-like DNA-binding domain superfamily/Winged helix DNA-binding domain"/>
    <property type="match status" value="1"/>
</dbReference>
<dbReference type="InterPro" id="IPR036388">
    <property type="entry name" value="WH-like_DNA-bd_sf"/>
</dbReference>
<dbReference type="InterPro" id="IPR000792">
    <property type="entry name" value="Tscrpt_reg_LuxR_C"/>
</dbReference>
<keyword evidence="1" id="KW-0805">Transcription regulation</keyword>
<dbReference type="PANTHER" id="PTHR44688">
    <property type="entry name" value="DNA-BINDING TRANSCRIPTIONAL ACTIVATOR DEVR_DOSR"/>
    <property type="match status" value="1"/>
</dbReference>
<evidence type="ECO:0000313" key="5">
    <source>
        <dbReference type="EMBL" id="KAA8815322.1"/>
    </source>
</evidence>
<gene>
    <name evidence="5" type="ORF">EMB92_08960</name>
</gene>
<name>A0A5M9Z9X4_9BIFI</name>
<dbReference type="Pfam" id="PF00196">
    <property type="entry name" value="GerE"/>
    <property type="match status" value="1"/>
</dbReference>
<dbReference type="SMART" id="SM00421">
    <property type="entry name" value="HTH_LUXR"/>
    <property type="match status" value="1"/>
</dbReference>
<dbReference type="AlphaFoldDB" id="A0A5M9Z9X4"/>
<evidence type="ECO:0000259" key="4">
    <source>
        <dbReference type="PROSITE" id="PS50043"/>
    </source>
</evidence>
<dbReference type="EMBL" id="RZJP01000004">
    <property type="protein sequence ID" value="KAA8815322.1"/>
    <property type="molecule type" value="Genomic_DNA"/>
</dbReference>
<evidence type="ECO:0000313" key="6">
    <source>
        <dbReference type="Proteomes" id="UP000326060"/>
    </source>
</evidence>
<keyword evidence="3" id="KW-0804">Transcription</keyword>